<dbReference type="Gene3D" id="3.60.21.10">
    <property type="match status" value="1"/>
</dbReference>
<gene>
    <name evidence="5" type="ORF">GCM10011617_11170</name>
</gene>
<evidence type="ECO:0000256" key="1">
    <source>
        <dbReference type="ARBA" id="ARBA00022729"/>
    </source>
</evidence>
<comment type="caution">
    <text evidence="5">The sequence shown here is derived from an EMBL/GenBank/DDBJ whole genome shotgun (WGS) entry which is preliminary data.</text>
</comment>
<dbReference type="EMBL" id="BMZD01000002">
    <property type="protein sequence ID" value="GGZ93147.1"/>
    <property type="molecule type" value="Genomic_DNA"/>
</dbReference>
<keyword evidence="2" id="KW-0547">Nucleotide-binding</keyword>
<dbReference type="AlphaFoldDB" id="A0A918RBX8"/>
<evidence type="ECO:0000313" key="6">
    <source>
        <dbReference type="Proteomes" id="UP000634139"/>
    </source>
</evidence>
<dbReference type="PRINTS" id="PR01607">
    <property type="entry name" value="APYRASEFAMLY"/>
</dbReference>
<evidence type="ECO:0000256" key="2">
    <source>
        <dbReference type="RuleBase" id="RU362119"/>
    </source>
</evidence>
<reference evidence="5" key="1">
    <citation type="journal article" date="2014" name="Int. J. Syst. Evol. Microbiol.">
        <title>Complete genome sequence of Corynebacterium casei LMG S-19264T (=DSM 44701T), isolated from a smear-ripened cheese.</title>
        <authorList>
            <consortium name="US DOE Joint Genome Institute (JGI-PGF)"/>
            <person name="Walter F."/>
            <person name="Albersmeier A."/>
            <person name="Kalinowski J."/>
            <person name="Ruckert C."/>
        </authorList>
    </citation>
    <scope>NUCLEOTIDE SEQUENCE</scope>
    <source>
        <strain evidence="5">KCTC 32422</strain>
    </source>
</reference>
<organism evidence="5 6">
    <name type="scientific">Novosphingobium arvoryzae</name>
    <dbReference type="NCBI Taxonomy" id="1256514"/>
    <lineage>
        <taxon>Bacteria</taxon>
        <taxon>Pseudomonadati</taxon>
        <taxon>Pseudomonadota</taxon>
        <taxon>Alphaproteobacteria</taxon>
        <taxon>Sphingomonadales</taxon>
        <taxon>Sphingomonadaceae</taxon>
        <taxon>Novosphingobium</taxon>
    </lineage>
</organism>
<reference evidence="5" key="2">
    <citation type="submission" date="2020-09" db="EMBL/GenBank/DDBJ databases">
        <authorList>
            <person name="Sun Q."/>
            <person name="Kim S."/>
        </authorList>
    </citation>
    <scope>NUCLEOTIDE SEQUENCE</scope>
    <source>
        <strain evidence="5">KCTC 32422</strain>
    </source>
</reference>
<dbReference type="InterPro" id="IPR036907">
    <property type="entry name" value="5'-Nucleotdase_C_sf"/>
</dbReference>
<dbReference type="Gene3D" id="3.90.780.10">
    <property type="entry name" value="5'-Nucleotidase, C-terminal domain"/>
    <property type="match status" value="1"/>
</dbReference>
<keyword evidence="6" id="KW-1185">Reference proteome</keyword>
<keyword evidence="2" id="KW-0378">Hydrolase</keyword>
<feature type="signal peptide" evidence="2">
    <location>
        <begin position="1"/>
        <end position="24"/>
    </location>
</feature>
<evidence type="ECO:0000259" key="4">
    <source>
        <dbReference type="Pfam" id="PF02872"/>
    </source>
</evidence>
<dbReference type="PANTHER" id="PTHR11575">
    <property type="entry name" value="5'-NUCLEOTIDASE-RELATED"/>
    <property type="match status" value="1"/>
</dbReference>
<sequence>MIESLPRRRHLARLLPVLLLPALAACGAQGRVASTAPAAAPVTVGIIALNDFHGALEPPRTAVLVPDGKGDARPVPAGGAAWLASAVDSLRAQYQHSATVAAGDLISASQIASSLFLDEPAIGVMNRIGLDFNAVGNHEFDHGTDELLRKQSGGCAQHTARKPCQVEPFPGAKFRFLSASTYKADGTTLFPASGLRSYGKGKRRVEVGFIGLTLKGTPSLVAPEGIRGLTFGDEASAINAEAARLRRGGADAVVVMIHQGGYTSGLPNPDGCANLTGEIRPILDRLEGGVDVVVSGHSHWAYVCEYGAINPERPVLLTSAGVYGQLVTDITLEIDPKQGRVVARRARNVVVQSDPYVSPRGPVETAADLPRFTPRPDVAAYVGKYVDAARDYAQRPVGRLGGPVARGEVAGIGNQGGSLGNLIADAQLAATTGAGAQIAFMNPFGIRASLNPAADGALTFGAIYASQPFNNTLVTQSLTGAELKAVLEQGFDDDGPHQVLAPSAGFTYQIDRSRPIGQRITAMALNGQPIDPAATYRVTTNSFLAGGGDSFTVFTRGRDSVSGMPDIDALEAWLKAVPPRPVPSEERVTRADR</sequence>
<dbReference type="GO" id="GO:0008768">
    <property type="term" value="F:UDP-sugar diphosphatase activity"/>
    <property type="evidence" value="ECO:0007669"/>
    <property type="project" value="TreeGrafter"/>
</dbReference>
<dbReference type="Pfam" id="PF00149">
    <property type="entry name" value="Metallophos"/>
    <property type="match status" value="1"/>
</dbReference>
<dbReference type="GO" id="GO:0009166">
    <property type="term" value="P:nucleotide catabolic process"/>
    <property type="evidence" value="ECO:0007669"/>
    <property type="project" value="InterPro"/>
</dbReference>
<evidence type="ECO:0000313" key="5">
    <source>
        <dbReference type="EMBL" id="GGZ93147.1"/>
    </source>
</evidence>
<proteinExistence type="inferred from homology"/>
<keyword evidence="1 2" id="KW-0732">Signal</keyword>
<name>A0A918RBX8_9SPHN</name>
<comment type="similarity">
    <text evidence="2">Belongs to the 5'-nucleotidase family.</text>
</comment>
<dbReference type="SUPFAM" id="SSF55816">
    <property type="entry name" value="5'-nucleotidase (syn. UDP-sugar hydrolase), C-terminal domain"/>
    <property type="match status" value="1"/>
</dbReference>
<dbReference type="InterPro" id="IPR004843">
    <property type="entry name" value="Calcineurin-like_PHP"/>
</dbReference>
<feature type="domain" description="5'-Nucleotidase C-terminal" evidence="4">
    <location>
        <begin position="414"/>
        <end position="555"/>
    </location>
</feature>
<feature type="domain" description="Calcineurin-like phosphoesterase" evidence="3">
    <location>
        <begin position="46"/>
        <end position="300"/>
    </location>
</feature>
<dbReference type="GO" id="GO:0030288">
    <property type="term" value="C:outer membrane-bounded periplasmic space"/>
    <property type="evidence" value="ECO:0007669"/>
    <property type="project" value="TreeGrafter"/>
</dbReference>
<evidence type="ECO:0000259" key="3">
    <source>
        <dbReference type="Pfam" id="PF00149"/>
    </source>
</evidence>
<dbReference type="PROSITE" id="PS51257">
    <property type="entry name" value="PROKAR_LIPOPROTEIN"/>
    <property type="match status" value="1"/>
</dbReference>
<dbReference type="GO" id="GO:0008253">
    <property type="term" value="F:5'-nucleotidase activity"/>
    <property type="evidence" value="ECO:0007669"/>
    <property type="project" value="TreeGrafter"/>
</dbReference>
<feature type="chain" id="PRO_5038160939" evidence="2">
    <location>
        <begin position="25"/>
        <end position="593"/>
    </location>
</feature>
<dbReference type="Pfam" id="PF02872">
    <property type="entry name" value="5_nucleotid_C"/>
    <property type="match status" value="1"/>
</dbReference>
<dbReference type="InterPro" id="IPR008334">
    <property type="entry name" value="5'-Nucleotdase_C"/>
</dbReference>
<dbReference type="InterPro" id="IPR006179">
    <property type="entry name" value="5_nucleotidase/apyrase"/>
</dbReference>
<dbReference type="PANTHER" id="PTHR11575:SF24">
    <property type="entry name" value="5'-NUCLEOTIDASE"/>
    <property type="match status" value="1"/>
</dbReference>
<dbReference type="SUPFAM" id="SSF56300">
    <property type="entry name" value="Metallo-dependent phosphatases"/>
    <property type="match status" value="1"/>
</dbReference>
<accession>A0A918RBX8</accession>
<dbReference type="InterPro" id="IPR029052">
    <property type="entry name" value="Metallo-depent_PP-like"/>
</dbReference>
<dbReference type="RefSeq" id="WP_189539434.1">
    <property type="nucleotide sequence ID" value="NZ_BMZD01000002.1"/>
</dbReference>
<dbReference type="Proteomes" id="UP000634139">
    <property type="component" value="Unassembled WGS sequence"/>
</dbReference>
<dbReference type="GO" id="GO:0000166">
    <property type="term" value="F:nucleotide binding"/>
    <property type="evidence" value="ECO:0007669"/>
    <property type="project" value="UniProtKB-KW"/>
</dbReference>
<protein>
    <submittedName>
        <fullName evidence="5">Bifunctional metallophosphatase/5'-nucleotidase</fullName>
    </submittedName>
</protein>